<proteinExistence type="predicted"/>
<accession>A0ABU3BBL9</accession>
<keyword evidence="4" id="KW-1185">Reference proteome</keyword>
<feature type="chain" id="PRO_5046000249" description="Glycine-zipper-containing OmpA-like membrane domain-containing protein" evidence="1">
    <location>
        <begin position="26"/>
        <end position="140"/>
    </location>
</feature>
<feature type="signal peptide" evidence="1">
    <location>
        <begin position="1"/>
        <end position="25"/>
    </location>
</feature>
<evidence type="ECO:0000256" key="1">
    <source>
        <dbReference type="SAM" id="SignalP"/>
    </source>
</evidence>
<dbReference type="EMBL" id="JAVRHY010000015">
    <property type="protein sequence ID" value="MDT0619518.1"/>
    <property type="molecule type" value="Genomic_DNA"/>
</dbReference>
<evidence type="ECO:0000259" key="2">
    <source>
        <dbReference type="Pfam" id="PF13436"/>
    </source>
</evidence>
<evidence type="ECO:0000313" key="3">
    <source>
        <dbReference type="EMBL" id="MDT0619518.1"/>
    </source>
</evidence>
<sequence>MNARLFTSVRLSVLTLALLAVSACANQRPVIYPEGGRSTSAGSQRAVDQCMAMAEANGLDYSDGDVAGRTVRGGVIGGAGGAAVGAVFGDVGRGAGAGAAHGAATGLFSGLFARGTPDPVYRNFVNRCLRDRGYDPIGWR</sequence>
<name>A0ABU3BBL9_9GAMM</name>
<comment type="caution">
    <text evidence="3">The sequence shown here is derived from an EMBL/GenBank/DDBJ whole genome shotgun (WGS) entry which is preliminary data.</text>
</comment>
<feature type="domain" description="Glycine-zipper-containing OmpA-like membrane" evidence="2">
    <location>
        <begin position="68"/>
        <end position="109"/>
    </location>
</feature>
<dbReference type="InterPro" id="IPR025693">
    <property type="entry name" value="Gly-zipper_OmpA-like_dom"/>
</dbReference>
<dbReference type="RefSeq" id="WP_311659998.1">
    <property type="nucleotide sequence ID" value="NZ_JAVRHY010000015.1"/>
</dbReference>
<dbReference type="Proteomes" id="UP001259982">
    <property type="component" value="Unassembled WGS sequence"/>
</dbReference>
<organism evidence="3 4">
    <name type="scientific">Spectribacter acetivorans</name>
    <dbReference type="NCBI Taxonomy" id="3075603"/>
    <lineage>
        <taxon>Bacteria</taxon>
        <taxon>Pseudomonadati</taxon>
        <taxon>Pseudomonadota</taxon>
        <taxon>Gammaproteobacteria</taxon>
        <taxon>Salinisphaerales</taxon>
        <taxon>Salinisphaeraceae</taxon>
        <taxon>Spectribacter</taxon>
    </lineage>
</organism>
<evidence type="ECO:0000313" key="4">
    <source>
        <dbReference type="Proteomes" id="UP001259982"/>
    </source>
</evidence>
<reference evidence="3 4" key="1">
    <citation type="submission" date="2023-09" db="EMBL/GenBank/DDBJ databases">
        <authorList>
            <person name="Rey-Velasco X."/>
        </authorList>
    </citation>
    <scope>NUCLEOTIDE SEQUENCE [LARGE SCALE GENOMIC DNA]</scope>
    <source>
        <strain evidence="3 4">P385</strain>
    </source>
</reference>
<gene>
    <name evidence="3" type="ORF">RM531_13650</name>
</gene>
<protein>
    <recommendedName>
        <fullName evidence="2">Glycine-zipper-containing OmpA-like membrane domain-containing protein</fullName>
    </recommendedName>
</protein>
<dbReference type="Pfam" id="PF13436">
    <property type="entry name" value="Gly-zipper_OmpA"/>
    <property type="match status" value="1"/>
</dbReference>
<keyword evidence="1" id="KW-0732">Signal</keyword>
<dbReference type="PROSITE" id="PS51257">
    <property type="entry name" value="PROKAR_LIPOPROTEIN"/>
    <property type="match status" value="1"/>
</dbReference>